<comment type="similarity">
    <text evidence="1 2">Belongs to the DTD family.</text>
</comment>
<keyword evidence="2" id="KW-0820">tRNA-binding</keyword>
<proteinExistence type="inferred from homology"/>
<dbReference type="AlphaFoldDB" id="A0A4Y9T3V5"/>
<evidence type="ECO:0000256" key="1">
    <source>
        <dbReference type="ARBA" id="ARBA00009673"/>
    </source>
</evidence>
<dbReference type="Gene3D" id="3.50.80.10">
    <property type="entry name" value="D-tyrosyl-tRNA(Tyr) deacylase"/>
    <property type="match status" value="1"/>
</dbReference>
<name>A0A4Y9T3V5_9BURK</name>
<dbReference type="GO" id="GO:0043908">
    <property type="term" value="F:Ser(Gly)-tRNA(Ala) hydrolase activity"/>
    <property type="evidence" value="ECO:0007669"/>
    <property type="project" value="UniProtKB-UniRule"/>
</dbReference>
<dbReference type="OrthoDB" id="9801395at2"/>
<dbReference type="PANTHER" id="PTHR10472">
    <property type="entry name" value="D-TYROSYL-TRNA TYR DEACYLASE"/>
    <property type="match status" value="1"/>
</dbReference>
<comment type="function">
    <text evidence="2">An aminoacyl-tRNA editing enzyme that deacylates mischarged D-aminoacyl-tRNAs. Also deacylates mischarged glycyl-tRNA(Ala), protecting cells against glycine mischarging by AlaRS. Acts via tRNA-based rather than protein-based catalysis; rejects L-amino acids rather than detecting D-amino acids in the active site. By recycling D-aminoacyl-tRNA to D-amino acids and free tRNA molecules, this enzyme counteracts the toxicity associated with the formation of D-aminoacyl-tRNA entities in vivo and helps enforce protein L-homochirality.</text>
</comment>
<feature type="short sequence motif" description="Gly-cisPro motif, important for rejection of L-amino acids" evidence="2">
    <location>
        <begin position="137"/>
        <end position="138"/>
    </location>
</feature>
<keyword evidence="2 3" id="KW-0378">Hydrolase</keyword>
<evidence type="ECO:0000256" key="2">
    <source>
        <dbReference type="HAMAP-Rule" id="MF_00518"/>
    </source>
</evidence>
<dbReference type="CDD" id="cd00563">
    <property type="entry name" value="Dtyr_deacylase"/>
    <property type="match status" value="1"/>
</dbReference>
<dbReference type="EC" id="3.1.1.-" evidence="2"/>
<keyword evidence="4" id="KW-1185">Reference proteome</keyword>
<comment type="caution">
    <text evidence="3">The sequence shown here is derived from an EMBL/GenBank/DDBJ whole genome shotgun (WGS) entry which is preliminary data.</text>
</comment>
<dbReference type="GO" id="GO:0106026">
    <property type="term" value="F:Gly-tRNA(Ala) deacylase activity"/>
    <property type="evidence" value="ECO:0007669"/>
    <property type="project" value="UniProtKB-UniRule"/>
</dbReference>
<dbReference type="GO" id="GO:0019478">
    <property type="term" value="P:D-amino acid catabolic process"/>
    <property type="evidence" value="ECO:0007669"/>
    <property type="project" value="UniProtKB-UniRule"/>
</dbReference>
<dbReference type="NCBIfam" id="TIGR00256">
    <property type="entry name" value="D-aminoacyl-tRNA deacylase"/>
    <property type="match status" value="1"/>
</dbReference>
<dbReference type="InterPro" id="IPR003732">
    <property type="entry name" value="Daa-tRNA_deacyls_DTD"/>
</dbReference>
<dbReference type="RefSeq" id="WP_135188317.1">
    <property type="nucleotide sequence ID" value="NZ_SPUM01000022.1"/>
</dbReference>
<dbReference type="FunFam" id="3.50.80.10:FF:000001">
    <property type="entry name" value="D-aminoacyl-tRNA deacylase"/>
    <property type="match status" value="1"/>
</dbReference>
<keyword evidence="2" id="KW-0694">RNA-binding</keyword>
<gene>
    <name evidence="2" type="primary">dtd</name>
    <name evidence="3" type="ORF">E4O92_03240</name>
</gene>
<dbReference type="EMBL" id="SPUM01000022">
    <property type="protein sequence ID" value="TFW34730.1"/>
    <property type="molecule type" value="Genomic_DNA"/>
</dbReference>
<dbReference type="SUPFAM" id="SSF69500">
    <property type="entry name" value="DTD-like"/>
    <property type="match status" value="1"/>
</dbReference>
<comment type="domain">
    <text evidence="2">A Gly-cisPro motif from one monomer fits into the active site of the other monomer to allow specific chiral rejection of L-amino acids.</text>
</comment>
<dbReference type="GO" id="GO:0005737">
    <property type="term" value="C:cytoplasm"/>
    <property type="evidence" value="ECO:0007669"/>
    <property type="project" value="UniProtKB-SubCell"/>
</dbReference>
<dbReference type="Pfam" id="PF02580">
    <property type="entry name" value="Tyr_Deacylase"/>
    <property type="match status" value="1"/>
</dbReference>
<comment type="catalytic activity">
    <reaction evidence="2">
        <text>a D-aminoacyl-tRNA + H2O = a tRNA + a D-alpha-amino acid + H(+)</text>
        <dbReference type="Rhea" id="RHEA:13953"/>
        <dbReference type="Rhea" id="RHEA-COMP:10123"/>
        <dbReference type="Rhea" id="RHEA-COMP:10124"/>
        <dbReference type="ChEBI" id="CHEBI:15377"/>
        <dbReference type="ChEBI" id="CHEBI:15378"/>
        <dbReference type="ChEBI" id="CHEBI:59871"/>
        <dbReference type="ChEBI" id="CHEBI:78442"/>
        <dbReference type="ChEBI" id="CHEBI:79333"/>
        <dbReference type="EC" id="3.1.1.96"/>
    </reaction>
</comment>
<dbReference type="InterPro" id="IPR023509">
    <property type="entry name" value="DTD-like_sf"/>
</dbReference>
<sequence>MIGLLQRVSSASVVVDGKNVGAIDAGLLVLVCAEKGDTEREADALLDKLLSYRVFADDAGKMNRSVTDVAGGLLLVPQFTLAADTRSGTRPSFSPAASPEDGRRLFDHFVRRAQARHAKVETGIFGADMKVSLTNDGPVTFWLRVDPVGMSR</sequence>
<dbReference type="GO" id="GO:0051500">
    <property type="term" value="F:D-tyrosyl-tRNA(Tyr) deacylase activity"/>
    <property type="evidence" value="ECO:0007669"/>
    <property type="project" value="TreeGrafter"/>
</dbReference>
<accession>A0A4Y9T3V5</accession>
<comment type="catalytic activity">
    <reaction evidence="2">
        <text>glycyl-tRNA(Ala) + H2O = tRNA(Ala) + glycine + H(+)</text>
        <dbReference type="Rhea" id="RHEA:53744"/>
        <dbReference type="Rhea" id="RHEA-COMP:9657"/>
        <dbReference type="Rhea" id="RHEA-COMP:13640"/>
        <dbReference type="ChEBI" id="CHEBI:15377"/>
        <dbReference type="ChEBI" id="CHEBI:15378"/>
        <dbReference type="ChEBI" id="CHEBI:57305"/>
        <dbReference type="ChEBI" id="CHEBI:78442"/>
        <dbReference type="ChEBI" id="CHEBI:78522"/>
    </reaction>
</comment>
<dbReference type="HAMAP" id="MF_00518">
    <property type="entry name" value="Deacylase_Dtd"/>
    <property type="match status" value="1"/>
</dbReference>
<comment type="subcellular location">
    <subcellularLocation>
        <location evidence="2">Cytoplasm</location>
    </subcellularLocation>
</comment>
<keyword evidence="2" id="KW-0963">Cytoplasm</keyword>
<dbReference type="PANTHER" id="PTHR10472:SF5">
    <property type="entry name" value="D-AMINOACYL-TRNA DEACYLASE 1"/>
    <property type="match status" value="1"/>
</dbReference>
<organism evidence="3 4">
    <name type="scientific">Massilia horti</name>
    <dbReference type="NCBI Taxonomy" id="2562153"/>
    <lineage>
        <taxon>Bacteria</taxon>
        <taxon>Pseudomonadati</taxon>
        <taxon>Pseudomonadota</taxon>
        <taxon>Betaproteobacteria</taxon>
        <taxon>Burkholderiales</taxon>
        <taxon>Oxalobacteraceae</taxon>
        <taxon>Telluria group</taxon>
        <taxon>Massilia</taxon>
    </lineage>
</organism>
<dbReference type="EC" id="3.1.1.96" evidence="2"/>
<protein>
    <recommendedName>
        <fullName evidence="2">D-aminoacyl-tRNA deacylase</fullName>
        <shortName evidence="2">DTD</shortName>
        <ecNumber evidence="2">3.1.1.96</ecNumber>
    </recommendedName>
    <alternativeName>
        <fullName evidence="2">Gly-tRNA(Ala) deacylase</fullName>
        <ecNumber evidence="2">3.1.1.-</ecNumber>
    </alternativeName>
</protein>
<dbReference type="Proteomes" id="UP000297258">
    <property type="component" value="Unassembled WGS sequence"/>
</dbReference>
<evidence type="ECO:0000313" key="4">
    <source>
        <dbReference type="Proteomes" id="UP000297258"/>
    </source>
</evidence>
<reference evidence="3 4" key="1">
    <citation type="submission" date="2019-03" db="EMBL/GenBank/DDBJ databases">
        <title>Draft genome of Massilia hortus sp. nov., a novel bacterial species of the Oxalobacteraceae family.</title>
        <authorList>
            <person name="Peta V."/>
            <person name="Raths R."/>
            <person name="Bucking H."/>
        </authorList>
    </citation>
    <scope>NUCLEOTIDE SEQUENCE [LARGE SCALE GENOMIC DNA]</scope>
    <source>
        <strain evidence="3 4">ONC3</strain>
    </source>
</reference>
<evidence type="ECO:0000313" key="3">
    <source>
        <dbReference type="EMBL" id="TFW34730.1"/>
    </source>
</evidence>
<comment type="subunit">
    <text evidence="2">Homodimer.</text>
</comment>
<dbReference type="GO" id="GO:0000049">
    <property type="term" value="F:tRNA binding"/>
    <property type="evidence" value="ECO:0007669"/>
    <property type="project" value="UniProtKB-UniRule"/>
</dbReference>